<reference evidence="1" key="1">
    <citation type="submission" date="2018-11" db="EMBL/GenBank/DDBJ databases">
        <authorList>
            <person name="Grassa J C."/>
        </authorList>
    </citation>
    <scope>NUCLEOTIDE SEQUENCE [LARGE SCALE GENOMIC DNA]</scope>
</reference>
<protein>
    <submittedName>
        <fullName evidence="1">Uncharacterized protein</fullName>
    </submittedName>
</protein>
<organism evidence="1 2">
    <name type="scientific">Cannabis sativa</name>
    <name type="common">Hemp</name>
    <name type="synonym">Marijuana</name>
    <dbReference type="NCBI Taxonomy" id="3483"/>
    <lineage>
        <taxon>Eukaryota</taxon>
        <taxon>Viridiplantae</taxon>
        <taxon>Streptophyta</taxon>
        <taxon>Embryophyta</taxon>
        <taxon>Tracheophyta</taxon>
        <taxon>Spermatophyta</taxon>
        <taxon>Magnoliopsida</taxon>
        <taxon>eudicotyledons</taxon>
        <taxon>Gunneridae</taxon>
        <taxon>Pentapetalae</taxon>
        <taxon>rosids</taxon>
        <taxon>fabids</taxon>
        <taxon>Rosales</taxon>
        <taxon>Cannabaceae</taxon>
        <taxon>Cannabis</taxon>
    </lineage>
</organism>
<name>A0A803QGV2_CANSA</name>
<dbReference type="EMBL" id="UZAU01000728">
    <property type="status" value="NOT_ANNOTATED_CDS"/>
    <property type="molecule type" value="Genomic_DNA"/>
</dbReference>
<keyword evidence="2" id="KW-1185">Reference proteome</keyword>
<dbReference type="Proteomes" id="UP000596661">
    <property type="component" value="Chromosome 9"/>
</dbReference>
<reference evidence="1" key="2">
    <citation type="submission" date="2021-03" db="UniProtKB">
        <authorList>
            <consortium name="EnsemblPlants"/>
        </authorList>
    </citation>
    <scope>IDENTIFICATION</scope>
</reference>
<dbReference type="EnsemblPlants" id="evm.model.09.627">
    <property type="protein sequence ID" value="cds.evm.model.09.627"/>
    <property type="gene ID" value="evm.TU.09.627"/>
</dbReference>
<dbReference type="Gramene" id="evm.model.09.627">
    <property type="protein sequence ID" value="cds.evm.model.09.627"/>
    <property type="gene ID" value="evm.TU.09.627"/>
</dbReference>
<evidence type="ECO:0000313" key="1">
    <source>
        <dbReference type="EnsemblPlants" id="cds.evm.model.09.627"/>
    </source>
</evidence>
<dbReference type="AlphaFoldDB" id="A0A803QGV2"/>
<accession>A0A803QGV2</accession>
<evidence type="ECO:0000313" key="2">
    <source>
        <dbReference type="Proteomes" id="UP000596661"/>
    </source>
</evidence>
<proteinExistence type="predicted"/>
<sequence>MCEHSKLVSLNGSPPSGWVMCNTDVSIGKHQAAGAVIFRNETGRFINCFTLRLTVSEPLIREIMVLCKEAEEALKQGKLELFTITFRIKWRIYLCNGSVYSVGSLLDPEELQCWTVVAREFAFVGVVLFAFPIPKVI</sequence>